<dbReference type="Proteomes" id="UP001139353">
    <property type="component" value="Unassembled WGS sequence"/>
</dbReference>
<dbReference type="GO" id="GO:0004553">
    <property type="term" value="F:hydrolase activity, hydrolyzing O-glycosyl compounds"/>
    <property type="evidence" value="ECO:0007669"/>
    <property type="project" value="InterPro"/>
</dbReference>
<keyword evidence="4" id="KW-0961">Cell wall biogenesis/degradation</keyword>
<gene>
    <name evidence="9" type="ORF">LPC04_08780</name>
</gene>
<dbReference type="InterPro" id="IPR036908">
    <property type="entry name" value="RlpA-like_sf"/>
</dbReference>
<dbReference type="PANTHER" id="PTHR30124:SF0">
    <property type="entry name" value="MEMBRANE-BOUND LYTIC MUREIN TRANSGLYCOSYLASE A"/>
    <property type="match status" value="1"/>
</dbReference>
<dbReference type="AlphaFoldDB" id="A0A9X1YI33"/>
<accession>A0A9X1YI33</accession>
<evidence type="ECO:0000256" key="4">
    <source>
        <dbReference type="ARBA" id="ARBA00023316"/>
    </source>
</evidence>
<feature type="domain" description="Lytic transglycosylase MltA" evidence="8">
    <location>
        <begin position="152"/>
        <end position="293"/>
    </location>
</feature>
<dbReference type="SMART" id="SM00925">
    <property type="entry name" value="MltA"/>
    <property type="match status" value="1"/>
</dbReference>
<feature type="region of interest" description="Disordered" evidence="6">
    <location>
        <begin position="22"/>
        <end position="64"/>
    </location>
</feature>
<dbReference type="SUPFAM" id="SSF50685">
    <property type="entry name" value="Barwin-like endoglucanases"/>
    <property type="match status" value="1"/>
</dbReference>
<dbReference type="CDD" id="cd14668">
    <property type="entry name" value="mlta_B"/>
    <property type="match status" value="1"/>
</dbReference>
<dbReference type="RefSeq" id="WP_275681792.1">
    <property type="nucleotide sequence ID" value="NZ_JAJLJH010000001.1"/>
</dbReference>
<dbReference type="Pfam" id="PF03562">
    <property type="entry name" value="MltA"/>
    <property type="match status" value="1"/>
</dbReference>
<name>A0A9X1YI33_9BURK</name>
<dbReference type="InterPro" id="IPR026044">
    <property type="entry name" value="MltA"/>
</dbReference>
<feature type="chain" id="PRO_5040885242" description="peptidoglycan lytic exotransglycosylase" evidence="7">
    <location>
        <begin position="22"/>
        <end position="393"/>
    </location>
</feature>
<protein>
    <recommendedName>
        <fullName evidence="2">peptidoglycan lytic exotransglycosylase</fullName>
        <ecNumber evidence="2">4.2.2.n1</ecNumber>
    </recommendedName>
    <alternativeName>
        <fullName evidence="5">Murein hydrolase A</fullName>
    </alternativeName>
</protein>
<dbReference type="CDD" id="cd14485">
    <property type="entry name" value="mltA_like_LT_A"/>
    <property type="match status" value="1"/>
</dbReference>
<evidence type="ECO:0000256" key="3">
    <source>
        <dbReference type="ARBA" id="ARBA00023239"/>
    </source>
</evidence>
<dbReference type="PIRSF" id="PIRSF019422">
    <property type="entry name" value="MltA"/>
    <property type="match status" value="1"/>
</dbReference>
<dbReference type="GO" id="GO:0071555">
    <property type="term" value="P:cell wall organization"/>
    <property type="evidence" value="ECO:0007669"/>
    <property type="project" value="UniProtKB-KW"/>
</dbReference>
<dbReference type="Gene3D" id="2.40.240.50">
    <property type="entry name" value="Barwin-like endoglucanases"/>
    <property type="match status" value="1"/>
</dbReference>
<dbReference type="GO" id="GO:0009254">
    <property type="term" value="P:peptidoglycan turnover"/>
    <property type="evidence" value="ECO:0007669"/>
    <property type="project" value="InterPro"/>
</dbReference>
<dbReference type="EC" id="4.2.2.n1" evidence="2"/>
<evidence type="ECO:0000256" key="1">
    <source>
        <dbReference type="ARBA" id="ARBA00001420"/>
    </source>
</evidence>
<evidence type="ECO:0000313" key="9">
    <source>
        <dbReference type="EMBL" id="MCK9685800.1"/>
    </source>
</evidence>
<dbReference type="GO" id="GO:0019867">
    <property type="term" value="C:outer membrane"/>
    <property type="evidence" value="ECO:0007669"/>
    <property type="project" value="InterPro"/>
</dbReference>
<evidence type="ECO:0000259" key="8">
    <source>
        <dbReference type="SMART" id="SM00925"/>
    </source>
</evidence>
<dbReference type="GO" id="GO:0009253">
    <property type="term" value="P:peptidoglycan catabolic process"/>
    <property type="evidence" value="ECO:0007669"/>
    <property type="project" value="TreeGrafter"/>
</dbReference>
<dbReference type="GO" id="GO:0008933">
    <property type="term" value="F:peptidoglycan lytic transglycosylase activity"/>
    <property type="evidence" value="ECO:0007669"/>
    <property type="project" value="TreeGrafter"/>
</dbReference>
<evidence type="ECO:0000256" key="5">
    <source>
        <dbReference type="ARBA" id="ARBA00030918"/>
    </source>
</evidence>
<keyword evidence="3" id="KW-0456">Lyase</keyword>
<evidence type="ECO:0000256" key="2">
    <source>
        <dbReference type="ARBA" id="ARBA00012587"/>
    </source>
</evidence>
<reference evidence="9" key="1">
    <citation type="submission" date="2021-11" db="EMBL/GenBank/DDBJ databases">
        <title>BS-T2-15 a new species belonging to the Comamonadaceae family isolated from the soil of a French oak forest.</title>
        <authorList>
            <person name="Mieszkin S."/>
            <person name="Alain K."/>
        </authorList>
    </citation>
    <scope>NUCLEOTIDE SEQUENCE</scope>
    <source>
        <strain evidence="9">BS-T2-15</strain>
    </source>
</reference>
<dbReference type="Pfam" id="PF06725">
    <property type="entry name" value="3D"/>
    <property type="match status" value="1"/>
</dbReference>
<dbReference type="PROSITE" id="PS51257">
    <property type="entry name" value="PROKAR_LIPOPROTEIN"/>
    <property type="match status" value="1"/>
</dbReference>
<dbReference type="InterPro" id="IPR005300">
    <property type="entry name" value="MltA_B"/>
</dbReference>
<proteinExistence type="predicted"/>
<evidence type="ECO:0000256" key="6">
    <source>
        <dbReference type="SAM" id="MobiDB-lite"/>
    </source>
</evidence>
<keyword evidence="7" id="KW-0732">Signal</keyword>
<dbReference type="PANTHER" id="PTHR30124">
    <property type="entry name" value="MEMBRANE-BOUND LYTIC MUREIN TRANSGLYCOSYLASE A"/>
    <property type="match status" value="1"/>
</dbReference>
<dbReference type="InterPro" id="IPR010611">
    <property type="entry name" value="3D_dom"/>
</dbReference>
<feature type="compositionally biased region" description="Pro residues" evidence="6">
    <location>
        <begin position="39"/>
        <end position="59"/>
    </location>
</feature>
<comment type="caution">
    <text evidence="9">The sequence shown here is derived from an EMBL/GenBank/DDBJ whole genome shotgun (WGS) entry which is preliminary data.</text>
</comment>
<dbReference type="Gene3D" id="2.40.40.10">
    <property type="entry name" value="RlpA-like domain"/>
    <property type="match status" value="2"/>
</dbReference>
<comment type="catalytic activity">
    <reaction evidence="1">
        <text>Exolytic cleavage of the (1-&gt;4)-beta-glycosidic linkage between N-acetylmuramic acid (MurNAc) and N-acetylglucosamine (GlcNAc) residues in peptidoglycan, from either the reducing or the non-reducing ends of the peptidoglycan chains, with concomitant formation of a 1,6-anhydrobond in the MurNAc residue.</text>
        <dbReference type="EC" id="4.2.2.n1"/>
    </reaction>
</comment>
<evidence type="ECO:0000256" key="7">
    <source>
        <dbReference type="SAM" id="SignalP"/>
    </source>
</evidence>
<sequence length="393" mass="43160">MRSRFAVVAVVSILGTLAACSSTGPHVPAPIESRTPGSGAPPSPVPTPAQPLPPLPPLAGEPEHPHARWVPTAFAALPGWRDDRTLELWPALRQGCTLPAPRWVALCGEALRFTPRDDADARRWLEQRLEVFRLESPEGEATGLATGYFEPLIEARRKPGGAFRTPLWGPPAGFVPHKPSWTRQEIDTLPEAQASVRGREIAWVADPLDALVLQVQGSGRLHIVEPDGSDRVVRLAFAGNNEQPYRSVGRWLVDQGELKLTEASWPTIKDWVRRNPQRLQELLWANPRVVWFREETLADARVGPRGAQGAPLTPSRSIAVDPASVPLGTPVWLDTTEPLSARALQRAVMAQDTGTAIVGPVRADFFWGWGDDAEAQAGRMKQPLRMWVLWPKA</sequence>
<evidence type="ECO:0000313" key="10">
    <source>
        <dbReference type="Proteomes" id="UP001139353"/>
    </source>
</evidence>
<keyword evidence="10" id="KW-1185">Reference proteome</keyword>
<feature type="signal peptide" evidence="7">
    <location>
        <begin position="1"/>
        <end position="21"/>
    </location>
</feature>
<dbReference type="EMBL" id="JAJLJH010000001">
    <property type="protein sequence ID" value="MCK9685800.1"/>
    <property type="molecule type" value="Genomic_DNA"/>
</dbReference>
<organism evidence="9 10">
    <name type="scientific">Scleromatobacter humisilvae</name>
    <dbReference type="NCBI Taxonomy" id="2897159"/>
    <lineage>
        <taxon>Bacteria</taxon>
        <taxon>Pseudomonadati</taxon>
        <taxon>Pseudomonadota</taxon>
        <taxon>Betaproteobacteria</taxon>
        <taxon>Burkholderiales</taxon>
        <taxon>Sphaerotilaceae</taxon>
        <taxon>Scleromatobacter</taxon>
    </lineage>
</organism>